<dbReference type="OrthoDB" id="3699287at2"/>
<dbReference type="Proteomes" id="UP000567922">
    <property type="component" value="Unassembled WGS sequence"/>
</dbReference>
<accession>A0A839RT20</accession>
<sequence length="74" mass="7957">MTHSSGVIQQLADELGGGVPAGAAHLDRASQEKLVRLIQDAKRRQGAALRQAADDGFDSLPMLLRRPVKKILGR</sequence>
<evidence type="ECO:0000313" key="2">
    <source>
        <dbReference type="Proteomes" id="UP000567922"/>
    </source>
</evidence>
<name>A0A839RT20_9ACTN</name>
<proteinExistence type="predicted"/>
<comment type="caution">
    <text evidence="1">The sequence shown here is derived from an EMBL/GenBank/DDBJ whole genome shotgun (WGS) entry which is preliminary data.</text>
</comment>
<evidence type="ECO:0000313" key="1">
    <source>
        <dbReference type="EMBL" id="MBB3039720.1"/>
    </source>
</evidence>
<dbReference type="EMBL" id="JACHWS010000004">
    <property type="protein sequence ID" value="MBB3039720.1"/>
    <property type="molecule type" value="Genomic_DNA"/>
</dbReference>
<organism evidence="1 2">
    <name type="scientific">Hoyosella altamirensis</name>
    <dbReference type="NCBI Taxonomy" id="616997"/>
    <lineage>
        <taxon>Bacteria</taxon>
        <taxon>Bacillati</taxon>
        <taxon>Actinomycetota</taxon>
        <taxon>Actinomycetes</taxon>
        <taxon>Mycobacteriales</taxon>
        <taxon>Hoyosellaceae</taxon>
        <taxon>Hoyosella</taxon>
    </lineage>
</organism>
<dbReference type="AlphaFoldDB" id="A0A839RT20"/>
<dbReference type="RefSeq" id="WP_064438289.1">
    <property type="nucleotide sequence ID" value="NZ_BDDI01000001.1"/>
</dbReference>
<gene>
    <name evidence="1" type="ORF">FHU29_004208</name>
</gene>
<keyword evidence="2" id="KW-1185">Reference proteome</keyword>
<protein>
    <submittedName>
        <fullName evidence="1">Uncharacterized protein</fullName>
    </submittedName>
</protein>
<reference evidence="1 2" key="1">
    <citation type="submission" date="2020-08" db="EMBL/GenBank/DDBJ databases">
        <title>Sequencing the genomes of 1000 actinobacteria strains.</title>
        <authorList>
            <person name="Klenk H.-P."/>
        </authorList>
    </citation>
    <scope>NUCLEOTIDE SEQUENCE [LARGE SCALE GENOMIC DNA]</scope>
    <source>
        <strain evidence="1 2">DSM 45258</strain>
    </source>
</reference>